<reference evidence="3" key="1">
    <citation type="submission" date="2016-10" db="EMBL/GenBank/DDBJ databases">
        <authorList>
            <person name="Varghese N."/>
            <person name="Submissions S."/>
        </authorList>
    </citation>
    <scope>NUCLEOTIDE SEQUENCE [LARGE SCALE GENOMIC DNA]</scope>
    <source>
        <strain evidence="3">DSM 23920</strain>
    </source>
</reference>
<sequence>MCDQTIKNLVTGQAIRFIETNDNSLEIQSTYLPFSVEPPIHYHPFQDEYIQVVEGELTIRMNGEINVYRQGSLIHIPKNIRHSTWNSGFRKTIVNWRVEPAMDTAVFLRTMARLSNEGATDSKGRPSLPVMVYLLKRYGKTYRLEQPAYLVQQLLYILLFPIFCLKKFNSRFNNP</sequence>
<dbReference type="InterPro" id="IPR011051">
    <property type="entry name" value="RmlC_Cupin_sf"/>
</dbReference>
<keyword evidence="3" id="KW-1185">Reference proteome</keyword>
<name>A0A1H4CQD6_9BACT</name>
<dbReference type="Proteomes" id="UP000199656">
    <property type="component" value="Unassembled WGS sequence"/>
</dbReference>
<dbReference type="SUPFAM" id="SSF51182">
    <property type="entry name" value="RmlC-like cupins"/>
    <property type="match status" value="1"/>
</dbReference>
<feature type="domain" description="Cupin type-2" evidence="1">
    <location>
        <begin position="37"/>
        <end position="88"/>
    </location>
</feature>
<dbReference type="InterPro" id="IPR013096">
    <property type="entry name" value="Cupin_2"/>
</dbReference>
<dbReference type="Pfam" id="PF07883">
    <property type="entry name" value="Cupin_2"/>
    <property type="match status" value="1"/>
</dbReference>
<gene>
    <name evidence="2" type="ORF">SAMN05660909_02721</name>
</gene>
<accession>A0A1H4CQD6</accession>
<evidence type="ECO:0000313" key="3">
    <source>
        <dbReference type="Proteomes" id="UP000199656"/>
    </source>
</evidence>
<dbReference type="STRING" id="408074.SAMN05660909_02721"/>
<dbReference type="InterPro" id="IPR014710">
    <property type="entry name" value="RmlC-like_jellyroll"/>
</dbReference>
<evidence type="ECO:0000313" key="2">
    <source>
        <dbReference type="EMBL" id="SEA62577.1"/>
    </source>
</evidence>
<protein>
    <submittedName>
        <fullName evidence="2">Cupin domain-containing protein</fullName>
    </submittedName>
</protein>
<organism evidence="2 3">
    <name type="scientific">Chitinophaga terrae</name>
    <name type="common">ex Kim and Jung 2007</name>
    <dbReference type="NCBI Taxonomy" id="408074"/>
    <lineage>
        <taxon>Bacteria</taxon>
        <taxon>Pseudomonadati</taxon>
        <taxon>Bacteroidota</taxon>
        <taxon>Chitinophagia</taxon>
        <taxon>Chitinophagales</taxon>
        <taxon>Chitinophagaceae</taxon>
        <taxon>Chitinophaga</taxon>
    </lineage>
</organism>
<dbReference type="AlphaFoldDB" id="A0A1H4CQD6"/>
<evidence type="ECO:0000259" key="1">
    <source>
        <dbReference type="Pfam" id="PF07883"/>
    </source>
</evidence>
<dbReference type="Gene3D" id="2.60.120.10">
    <property type="entry name" value="Jelly Rolls"/>
    <property type="match status" value="1"/>
</dbReference>
<dbReference type="RefSeq" id="WP_089762436.1">
    <property type="nucleotide sequence ID" value="NZ_BKAT01000016.1"/>
</dbReference>
<dbReference type="OrthoDB" id="1423961at2"/>
<dbReference type="EMBL" id="FNRL01000011">
    <property type="protein sequence ID" value="SEA62577.1"/>
    <property type="molecule type" value="Genomic_DNA"/>
</dbReference>
<proteinExistence type="predicted"/>